<evidence type="ECO:0000256" key="4">
    <source>
        <dbReference type="PROSITE-ProRule" id="PRU00042"/>
    </source>
</evidence>
<evidence type="ECO:0000259" key="6">
    <source>
        <dbReference type="PROSITE" id="PS50157"/>
    </source>
</evidence>
<feature type="domain" description="C2H2-type" evidence="6">
    <location>
        <begin position="531"/>
        <end position="558"/>
    </location>
</feature>
<feature type="compositionally biased region" description="Polar residues" evidence="5">
    <location>
        <begin position="1"/>
        <end position="23"/>
    </location>
</feature>
<dbReference type="SMART" id="SM00355">
    <property type="entry name" value="ZnF_C2H2"/>
    <property type="match status" value="3"/>
</dbReference>
<dbReference type="Gene3D" id="3.30.160.60">
    <property type="entry name" value="Classic Zinc Finger"/>
    <property type="match status" value="2"/>
</dbReference>
<evidence type="ECO:0000256" key="5">
    <source>
        <dbReference type="SAM" id="MobiDB-lite"/>
    </source>
</evidence>
<feature type="compositionally biased region" description="Basic and acidic residues" evidence="5">
    <location>
        <begin position="586"/>
        <end position="597"/>
    </location>
</feature>
<feature type="compositionally biased region" description="Polar residues" evidence="5">
    <location>
        <begin position="181"/>
        <end position="194"/>
    </location>
</feature>
<feature type="compositionally biased region" description="Polar residues" evidence="5">
    <location>
        <begin position="378"/>
        <end position="387"/>
    </location>
</feature>
<sequence>MAASFSTGSTGSPPFQDFSLTSTDHIDPMASPSQLAYPPFPNPLMLPREWPDNYYSSASAGEPLYDHYDFQSNHLDATWLNSDSSYPTAGLGIRNLDLIKDLDPLAYTPFALDGSYVQSLPERRAISTRTHRTESVYDSYGRLGEEYDPLGQAPRATSSLGSPWSFSSMLKVAELVTETPRTTDAVQASSSSSTGLGGVASAPDDDSGIDLDWSFEKLSAATGLSVADLAAQISATAETTLRRMSELGYDEDPQALSTQSNGVLGRPEVPSWLEVDIHMQDMNGPWNSEMGVNPADILPPSLPPTPMAAESSETPFSREESILQDTVVEGVADDYTSQYALPSGQSSPYEAPFHQSQQGSSRQQSEYVFPSPEEDTAQLPSPSSSSEYCFIPPPQPSTSTKRCHASSSRVATRRKTRKSVVDDSDLPYGEYSADADQDQEGLPPIDLGTPVFDAHRGMDLEELKAKAERYRLRNQGRDYDKRWLISFAGKLSPKGELVDEFRCYVTGCKQSNKRRDHILIHVGAHLDQRPFKCIHCSARFLRKNECKRHELSHTGIRPFSCHLCPSPTITFVRQDLLKRHMKRTHRQDLKADKENSRPKKRARH</sequence>
<dbReference type="SUPFAM" id="SSF57667">
    <property type="entry name" value="beta-beta-alpha zinc fingers"/>
    <property type="match status" value="1"/>
</dbReference>
<dbReference type="PANTHER" id="PTHR23235:SF120">
    <property type="entry name" value="KRUPPEL-LIKE FACTOR 15"/>
    <property type="match status" value="1"/>
</dbReference>
<dbReference type="GO" id="GO:0008270">
    <property type="term" value="F:zinc ion binding"/>
    <property type="evidence" value="ECO:0007669"/>
    <property type="project" value="UniProtKB-KW"/>
</dbReference>
<feature type="compositionally biased region" description="Polar residues" evidence="5">
    <location>
        <begin position="338"/>
        <end position="348"/>
    </location>
</feature>
<feature type="compositionally biased region" description="Low complexity" evidence="5">
    <location>
        <begin position="355"/>
        <end position="365"/>
    </location>
</feature>
<dbReference type="Proteomes" id="UP000521872">
    <property type="component" value="Unassembled WGS sequence"/>
</dbReference>
<evidence type="ECO:0000256" key="2">
    <source>
        <dbReference type="ARBA" id="ARBA00022771"/>
    </source>
</evidence>
<dbReference type="InterPro" id="IPR013087">
    <property type="entry name" value="Znf_C2H2_type"/>
</dbReference>
<gene>
    <name evidence="7" type="ORF">D9613_005536</name>
</gene>
<evidence type="ECO:0000313" key="8">
    <source>
        <dbReference type="Proteomes" id="UP000521872"/>
    </source>
</evidence>
<name>A0A8H4R002_9AGAR</name>
<feature type="region of interest" description="Disordered" evidence="5">
    <location>
        <begin position="1"/>
        <end position="32"/>
    </location>
</feature>
<keyword evidence="1" id="KW-0479">Metal-binding</keyword>
<feature type="region of interest" description="Disordered" evidence="5">
    <location>
        <begin position="181"/>
        <end position="203"/>
    </location>
</feature>
<dbReference type="PROSITE" id="PS50157">
    <property type="entry name" value="ZINC_FINGER_C2H2_2"/>
    <property type="match status" value="2"/>
</dbReference>
<feature type="compositionally biased region" description="Polar residues" evidence="5">
    <location>
        <begin position="397"/>
        <end position="410"/>
    </location>
</feature>
<feature type="region of interest" description="Disordered" evidence="5">
    <location>
        <begin position="284"/>
        <end position="319"/>
    </location>
</feature>
<protein>
    <recommendedName>
        <fullName evidence="6">C2H2-type domain-containing protein</fullName>
    </recommendedName>
</protein>
<keyword evidence="8" id="KW-1185">Reference proteome</keyword>
<reference evidence="7 8" key="1">
    <citation type="submission" date="2019-12" db="EMBL/GenBank/DDBJ databases">
        <authorList>
            <person name="Floudas D."/>
            <person name="Bentzer J."/>
            <person name="Ahren D."/>
            <person name="Johansson T."/>
            <person name="Persson P."/>
            <person name="Tunlid A."/>
        </authorList>
    </citation>
    <scope>NUCLEOTIDE SEQUENCE [LARGE SCALE GENOMIC DNA]</scope>
    <source>
        <strain evidence="7 8">CBS 102.39</strain>
    </source>
</reference>
<accession>A0A8H4R002</accession>
<evidence type="ECO:0000313" key="7">
    <source>
        <dbReference type="EMBL" id="KAF4619908.1"/>
    </source>
</evidence>
<dbReference type="AlphaFoldDB" id="A0A8H4R002"/>
<organism evidence="7 8">
    <name type="scientific">Agrocybe pediades</name>
    <dbReference type="NCBI Taxonomy" id="84607"/>
    <lineage>
        <taxon>Eukaryota</taxon>
        <taxon>Fungi</taxon>
        <taxon>Dikarya</taxon>
        <taxon>Basidiomycota</taxon>
        <taxon>Agaricomycotina</taxon>
        <taxon>Agaricomycetes</taxon>
        <taxon>Agaricomycetidae</taxon>
        <taxon>Agaricales</taxon>
        <taxon>Agaricineae</taxon>
        <taxon>Strophariaceae</taxon>
        <taxon>Agrocybe</taxon>
    </lineage>
</organism>
<keyword evidence="2 4" id="KW-0863">Zinc-finger</keyword>
<evidence type="ECO:0000256" key="3">
    <source>
        <dbReference type="ARBA" id="ARBA00022833"/>
    </source>
</evidence>
<proteinExistence type="predicted"/>
<evidence type="ECO:0000256" key="1">
    <source>
        <dbReference type="ARBA" id="ARBA00022723"/>
    </source>
</evidence>
<keyword evidence="3" id="KW-0862">Zinc</keyword>
<feature type="domain" description="C2H2-type" evidence="6">
    <location>
        <begin position="501"/>
        <end position="530"/>
    </location>
</feature>
<dbReference type="GO" id="GO:0000981">
    <property type="term" value="F:DNA-binding transcription factor activity, RNA polymerase II-specific"/>
    <property type="evidence" value="ECO:0007669"/>
    <property type="project" value="TreeGrafter"/>
</dbReference>
<comment type="caution">
    <text evidence="7">The sequence shown here is derived from an EMBL/GenBank/DDBJ whole genome shotgun (WGS) entry which is preliminary data.</text>
</comment>
<feature type="region of interest" description="Disordered" evidence="5">
    <location>
        <begin position="582"/>
        <end position="604"/>
    </location>
</feature>
<dbReference type="PANTHER" id="PTHR23235">
    <property type="entry name" value="KRUEPPEL-LIKE TRANSCRIPTION FACTOR"/>
    <property type="match status" value="1"/>
</dbReference>
<feature type="region of interest" description="Disordered" evidence="5">
    <location>
        <begin position="338"/>
        <end position="429"/>
    </location>
</feature>
<dbReference type="EMBL" id="JAACJL010000016">
    <property type="protein sequence ID" value="KAF4619908.1"/>
    <property type="molecule type" value="Genomic_DNA"/>
</dbReference>
<dbReference type="GO" id="GO:0000978">
    <property type="term" value="F:RNA polymerase II cis-regulatory region sequence-specific DNA binding"/>
    <property type="evidence" value="ECO:0007669"/>
    <property type="project" value="TreeGrafter"/>
</dbReference>
<dbReference type="PROSITE" id="PS00028">
    <property type="entry name" value="ZINC_FINGER_C2H2_1"/>
    <property type="match status" value="1"/>
</dbReference>
<dbReference type="InterPro" id="IPR036236">
    <property type="entry name" value="Znf_C2H2_sf"/>
</dbReference>